<dbReference type="Gene3D" id="1.25.10.10">
    <property type="entry name" value="Leucine-rich Repeat Variant"/>
    <property type="match status" value="1"/>
</dbReference>
<comment type="caution">
    <text evidence="2">The sequence shown here is derived from an EMBL/GenBank/DDBJ whole genome shotgun (WGS) entry which is preliminary data.</text>
</comment>
<organism evidence="2 3">
    <name type="scientific">Polarella glacialis</name>
    <name type="common">Dinoflagellate</name>
    <dbReference type="NCBI Taxonomy" id="89957"/>
    <lineage>
        <taxon>Eukaryota</taxon>
        <taxon>Sar</taxon>
        <taxon>Alveolata</taxon>
        <taxon>Dinophyceae</taxon>
        <taxon>Suessiales</taxon>
        <taxon>Suessiaceae</taxon>
        <taxon>Polarella</taxon>
    </lineage>
</organism>
<dbReference type="SMART" id="SM00567">
    <property type="entry name" value="EZ_HEAT"/>
    <property type="match status" value="2"/>
</dbReference>
<name>A0A813ERM4_POLGL</name>
<dbReference type="SUPFAM" id="SSF48371">
    <property type="entry name" value="ARM repeat"/>
    <property type="match status" value="1"/>
</dbReference>
<dbReference type="EMBL" id="CAJNNV010015324">
    <property type="protein sequence ID" value="CAE8603354.1"/>
    <property type="molecule type" value="Genomic_DNA"/>
</dbReference>
<feature type="non-terminal residue" evidence="2">
    <location>
        <position position="201"/>
    </location>
</feature>
<protein>
    <recommendedName>
        <fullName evidence="4">HEAT repeat domain-containing protein</fullName>
    </recommendedName>
</protein>
<keyword evidence="1" id="KW-0732">Signal</keyword>
<dbReference type="Proteomes" id="UP000654075">
    <property type="component" value="Unassembled WGS sequence"/>
</dbReference>
<sequence length="201" mass="20590">MLLFLAAARGSECLLCCCCCCCIIVVVVVICCGGSECHPTSKMEKLTLLTRGQAVGLGQSKEDLAHQLSVLGRRGEQSAADHGYAASVANMASDREEEVAARAIAALGDMGQEGAKHLDVVADGLTRGPKVCVAAAIAIGQFGRQAARCEDQLVRCMDSGEEAVRAAAIAALGAIGAEKQALVISKLLDDPCVSVAGAACQ</sequence>
<reference evidence="2" key="1">
    <citation type="submission" date="2021-02" db="EMBL/GenBank/DDBJ databases">
        <authorList>
            <person name="Dougan E. K."/>
            <person name="Rhodes N."/>
            <person name="Thang M."/>
            <person name="Chan C."/>
        </authorList>
    </citation>
    <scope>NUCLEOTIDE SEQUENCE</scope>
</reference>
<dbReference type="InterPro" id="IPR011989">
    <property type="entry name" value="ARM-like"/>
</dbReference>
<accession>A0A813ERM4</accession>
<dbReference type="AlphaFoldDB" id="A0A813ERM4"/>
<evidence type="ECO:0008006" key="4">
    <source>
        <dbReference type="Google" id="ProtNLM"/>
    </source>
</evidence>
<proteinExistence type="predicted"/>
<dbReference type="InterPro" id="IPR004155">
    <property type="entry name" value="PBS_lyase_HEAT"/>
</dbReference>
<dbReference type="InterPro" id="IPR016024">
    <property type="entry name" value="ARM-type_fold"/>
</dbReference>
<feature type="signal peptide" evidence="1">
    <location>
        <begin position="1"/>
        <end position="37"/>
    </location>
</feature>
<gene>
    <name evidence="2" type="ORF">PGLA1383_LOCUS21566</name>
</gene>
<feature type="chain" id="PRO_5032964589" description="HEAT repeat domain-containing protein" evidence="1">
    <location>
        <begin position="38"/>
        <end position="201"/>
    </location>
</feature>
<keyword evidence="3" id="KW-1185">Reference proteome</keyword>
<dbReference type="Pfam" id="PF13646">
    <property type="entry name" value="HEAT_2"/>
    <property type="match status" value="1"/>
</dbReference>
<evidence type="ECO:0000313" key="2">
    <source>
        <dbReference type="EMBL" id="CAE8603354.1"/>
    </source>
</evidence>
<evidence type="ECO:0000313" key="3">
    <source>
        <dbReference type="Proteomes" id="UP000654075"/>
    </source>
</evidence>
<evidence type="ECO:0000256" key="1">
    <source>
        <dbReference type="SAM" id="SignalP"/>
    </source>
</evidence>